<gene>
    <name evidence="1" type="ORF">Ab1vBOLIVR5_gp05</name>
</gene>
<dbReference type="SUPFAM" id="SSF55979">
    <property type="entry name" value="DNA clamp"/>
    <property type="match status" value="2"/>
</dbReference>
<evidence type="ECO:0000313" key="1">
    <source>
        <dbReference type="EMBL" id="QIW87653.1"/>
    </source>
</evidence>
<evidence type="ECO:0000313" key="2">
    <source>
        <dbReference type="Proteomes" id="UP000671873"/>
    </source>
</evidence>
<dbReference type="InterPro" id="IPR046938">
    <property type="entry name" value="DNA_clamp_sf"/>
</dbReference>
<organism evidence="1 2">
    <name type="scientific">Agrobacterium phage OLIVR5</name>
    <dbReference type="NCBI Taxonomy" id="2723773"/>
    <lineage>
        <taxon>Viruses</taxon>
        <taxon>Duplodnaviria</taxon>
        <taxon>Heunggongvirae</taxon>
        <taxon>Uroviricota</taxon>
        <taxon>Caudoviricetes</taxon>
        <taxon>Pootjesviridae</taxon>
        <taxon>Heverleevirus</taxon>
        <taxon>Heverleevirus OLIVR5</taxon>
    </lineage>
</organism>
<dbReference type="Gene3D" id="3.70.10.10">
    <property type="match status" value="1"/>
</dbReference>
<proteinExistence type="predicted"/>
<dbReference type="Proteomes" id="UP000671873">
    <property type="component" value="Segment"/>
</dbReference>
<dbReference type="EMBL" id="MT234342">
    <property type="protein sequence ID" value="QIW87653.1"/>
    <property type="molecule type" value="Genomic_DNA"/>
</dbReference>
<keyword evidence="2" id="KW-1185">Reference proteome</keyword>
<reference evidence="1 2" key="1">
    <citation type="submission" date="2020-03" db="EMBL/GenBank/DDBJ databases">
        <authorList>
            <person name="Holtappels D."/>
            <person name="Bomans J.P.J."/>
            <person name="Lavigne R."/>
            <person name="Wagemans J."/>
        </authorList>
    </citation>
    <scope>NUCLEOTIDE SEQUENCE [LARGE SCALE GENOMIC DNA]</scope>
    <source>
        <strain evidence="1 2">OLIVR5</strain>
    </source>
</reference>
<name>A0A858MSZ4_9CAUD</name>
<sequence length="236" mass="26501">MKFENTTIDILKHFASVGEAINIESSPGDQKLYVTSKSKRIIARARNVQDIDLDLPIFNLKNFVQIFSLFSDKDYDITVKNDRAYFRSTDGVYNQSFALSDPDILVVPSPAKVDNIFKLDLFEFEFSNETLSQIQKAIQINGVGQMTFLAEEGTLHILAANMTDKGNVEETANQFKFNTGISVDADFFVGLPAEVLKEILQGNYRVGLSKNAVRFDSGEKGFVDYVFPSLNYSRFG</sequence>
<protein>
    <submittedName>
        <fullName evidence="1">Sliding clamp DNA polymerase accessory protein</fullName>
    </submittedName>
</protein>
<accession>A0A858MSZ4</accession>